<dbReference type="NCBIfam" id="NF004818">
    <property type="entry name" value="PRK06172.1"/>
    <property type="match status" value="1"/>
</dbReference>
<keyword evidence="2 3" id="KW-0560">Oxidoreductase</keyword>
<dbReference type="Proteomes" id="UP000324233">
    <property type="component" value="Chromosome"/>
</dbReference>
<dbReference type="InterPro" id="IPR020904">
    <property type="entry name" value="Sc_DH/Rdtase_CS"/>
</dbReference>
<dbReference type="Gene3D" id="3.40.50.720">
    <property type="entry name" value="NAD(P)-binding Rossmann-like Domain"/>
    <property type="match status" value="1"/>
</dbReference>
<protein>
    <submittedName>
        <fullName evidence="3">2,5-dichloro-2,5-cyclohexadiene-1,4-diol dehydrogenase</fullName>
        <ecNumber evidence="3">1.1.1.-</ecNumber>
    </submittedName>
</protein>
<dbReference type="SUPFAM" id="SSF51735">
    <property type="entry name" value="NAD(P)-binding Rossmann-fold domains"/>
    <property type="match status" value="1"/>
</dbReference>
<evidence type="ECO:0000313" key="3">
    <source>
        <dbReference type="EMBL" id="QEH34681.1"/>
    </source>
</evidence>
<sequence length="253" mass="26209">MAGRFEGKVALVTGAGSGIGLASSLAFAREGARVVASDVLRDEGEAAARRIAEAGGQARFVPADVTRAAEVESLVRRAVEAFGRLDFAFNNAGMEGPGVPTHEHSEDDWDRVLAANLKGVWLCMSAEIPVMLARGGGAIVNAASALGLVAVPNAAAYCAAKHAVVGLTRAAALDYARSNLRVNAVCPGYIRTPMIDRVIARDPEAEARMHLAEPVGRLGTPEEVAEAVLWLCSDAASFVTGHALAIDGGLVAR</sequence>
<name>A0A5B9W3K1_9BACT</name>
<evidence type="ECO:0000256" key="2">
    <source>
        <dbReference type="ARBA" id="ARBA00023002"/>
    </source>
</evidence>
<accession>A0A5B9W3K1</accession>
<dbReference type="GO" id="GO:0016491">
    <property type="term" value="F:oxidoreductase activity"/>
    <property type="evidence" value="ECO:0007669"/>
    <property type="project" value="UniProtKB-KW"/>
</dbReference>
<gene>
    <name evidence="3" type="primary">linC</name>
    <name evidence="3" type="ORF">OJF2_32220</name>
</gene>
<evidence type="ECO:0000313" key="4">
    <source>
        <dbReference type="Proteomes" id="UP000324233"/>
    </source>
</evidence>
<evidence type="ECO:0000256" key="1">
    <source>
        <dbReference type="ARBA" id="ARBA00006484"/>
    </source>
</evidence>
<dbReference type="InterPro" id="IPR002347">
    <property type="entry name" value="SDR_fam"/>
</dbReference>
<keyword evidence="4" id="KW-1185">Reference proteome</keyword>
<dbReference type="PANTHER" id="PTHR24321:SF11">
    <property type="entry name" value="BLR0893 PROTEIN"/>
    <property type="match status" value="1"/>
</dbReference>
<reference evidence="3 4" key="1">
    <citation type="submission" date="2019-08" db="EMBL/GenBank/DDBJ databases">
        <title>Deep-cultivation of Planctomycetes and their phenomic and genomic characterization uncovers novel biology.</title>
        <authorList>
            <person name="Wiegand S."/>
            <person name="Jogler M."/>
            <person name="Boedeker C."/>
            <person name="Pinto D."/>
            <person name="Vollmers J."/>
            <person name="Rivas-Marin E."/>
            <person name="Kohn T."/>
            <person name="Peeters S.H."/>
            <person name="Heuer A."/>
            <person name="Rast P."/>
            <person name="Oberbeckmann S."/>
            <person name="Bunk B."/>
            <person name="Jeske O."/>
            <person name="Meyerdierks A."/>
            <person name="Storesund J.E."/>
            <person name="Kallscheuer N."/>
            <person name="Luecker S."/>
            <person name="Lage O.M."/>
            <person name="Pohl T."/>
            <person name="Merkel B.J."/>
            <person name="Hornburger P."/>
            <person name="Mueller R.-W."/>
            <person name="Bruemmer F."/>
            <person name="Labrenz M."/>
            <person name="Spormann A.M."/>
            <person name="Op den Camp H."/>
            <person name="Overmann J."/>
            <person name="Amann R."/>
            <person name="Jetten M.S.M."/>
            <person name="Mascher T."/>
            <person name="Medema M.H."/>
            <person name="Devos D.P."/>
            <person name="Kaster A.-K."/>
            <person name="Ovreas L."/>
            <person name="Rohde M."/>
            <person name="Galperin M.Y."/>
            <person name="Jogler C."/>
        </authorList>
    </citation>
    <scope>NUCLEOTIDE SEQUENCE [LARGE SCALE GENOMIC DNA]</scope>
    <source>
        <strain evidence="3 4">OJF2</strain>
    </source>
</reference>
<dbReference type="PRINTS" id="PR00081">
    <property type="entry name" value="GDHRDH"/>
</dbReference>
<dbReference type="FunFam" id="3.40.50.720:FF:000084">
    <property type="entry name" value="Short-chain dehydrogenase reductase"/>
    <property type="match status" value="1"/>
</dbReference>
<dbReference type="RefSeq" id="WP_148594568.1">
    <property type="nucleotide sequence ID" value="NZ_CP042997.1"/>
</dbReference>
<dbReference type="EC" id="1.1.1.-" evidence="3"/>
<proteinExistence type="inferred from homology"/>
<dbReference type="PANTHER" id="PTHR24321">
    <property type="entry name" value="DEHYDROGENASES, SHORT CHAIN"/>
    <property type="match status" value="1"/>
</dbReference>
<dbReference type="PROSITE" id="PS00061">
    <property type="entry name" value="ADH_SHORT"/>
    <property type="match status" value="1"/>
</dbReference>
<organism evidence="3 4">
    <name type="scientific">Aquisphaera giovannonii</name>
    <dbReference type="NCBI Taxonomy" id="406548"/>
    <lineage>
        <taxon>Bacteria</taxon>
        <taxon>Pseudomonadati</taxon>
        <taxon>Planctomycetota</taxon>
        <taxon>Planctomycetia</taxon>
        <taxon>Isosphaerales</taxon>
        <taxon>Isosphaeraceae</taxon>
        <taxon>Aquisphaera</taxon>
    </lineage>
</organism>
<dbReference type="PRINTS" id="PR00080">
    <property type="entry name" value="SDRFAMILY"/>
</dbReference>
<dbReference type="OrthoDB" id="266183at2"/>
<dbReference type="InterPro" id="IPR036291">
    <property type="entry name" value="NAD(P)-bd_dom_sf"/>
</dbReference>
<dbReference type="EMBL" id="CP042997">
    <property type="protein sequence ID" value="QEH34681.1"/>
    <property type="molecule type" value="Genomic_DNA"/>
</dbReference>
<comment type="similarity">
    <text evidence="1">Belongs to the short-chain dehydrogenases/reductases (SDR) family.</text>
</comment>
<dbReference type="KEGG" id="agv:OJF2_32220"/>
<dbReference type="Pfam" id="PF13561">
    <property type="entry name" value="adh_short_C2"/>
    <property type="match status" value="1"/>
</dbReference>
<dbReference type="AlphaFoldDB" id="A0A5B9W3K1"/>
<dbReference type="NCBIfam" id="NF005559">
    <property type="entry name" value="PRK07231.1"/>
    <property type="match status" value="1"/>
</dbReference>
<dbReference type="CDD" id="cd05233">
    <property type="entry name" value="SDR_c"/>
    <property type="match status" value="1"/>
</dbReference>